<dbReference type="AlphaFoldDB" id="A0AAD4SZB7"/>
<proteinExistence type="predicted"/>
<dbReference type="Proteomes" id="UP001202328">
    <property type="component" value="Unassembled WGS sequence"/>
</dbReference>
<dbReference type="InterPro" id="IPR039265">
    <property type="entry name" value="DIR1-like"/>
</dbReference>
<dbReference type="CDD" id="cd04660">
    <property type="entry name" value="nsLTP_like"/>
    <property type="match status" value="1"/>
</dbReference>
<protein>
    <recommendedName>
        <fullName evidence="2">Bifunctional inhibitor/plant lipid transfer protein/seed storage helical domain-containing protein</fullName>
    </recommendedName>
</protein>
<feature type="domain" description="Bifunctional inhibitor/plant lipid transfer protein/seed storage helical" evidence="2">
    <location>
        <begin position="34"/>
        <end position="106"/>
    </location>
</feature>
<evidence type="ECO:0000313" key="4">
    <source>
        <dbReference type="Proteomes" id="UP001202328"/>
    </source>
</evidence>
<gene>
    <name evidence="3" type="ORF">MKW98_023646</name>
</gene>
<keyword evidence="1" id="KW-0812">Transmembrane</keyword>
<comment type="caution">
    <text evidence="3">The sequence shown here is derived from an EMBL/GenBank/DDBJ whole genome shotgun (WGS) entry which is preliminary data.</text>
</comment>
<organism evidence="3 4">
    <name type="scientific">Papaver atlanticum</name>
    <dbReference type="NCBI Taxonomy" id="357466"/>
    <lineage>
        <taxon>Eukaryota</taxon>
        <taxon>Viridiplantae</taxon>
        <taxon>Streptophyta</taxon>
        <taxon>Embryophyta</taxon>
        <taxon>Tracheophyta</taxon>
        <taxon>Spermatophyta</taxon>
        <taxon>Magnoliopsida</taxon>
        <taxon>Ranunculales</taxon>
        <taxon>Papaveraceae</taxon>
        <taxon>Papaveroideae</taxon>
        <taxon>Papaver</taxon>
    </lineage>
</organism>
<reference evidence="3" key="1">
    <citation type="submission" date="2022-04" db="EMBL/GenBank/DDBJ databases">
        <title>A functionally conserved STORR gene fusion in Papaver species that diverged 16.8 million years ago.</title>
        <authorList>
            <person name="Catania T."/>
        </authorList>
    </citation>
    <scope>NUCLEOTIDE SEQUENCE</scope>
    <source>
        <strain evidence="3">S-188037</strain>
    </source>
</reference>
<evidence type="ECO:0000313" key="3">
    <source>
        <dbReference type="EMBL" id="KAI3928045.1"/>
    </source>
</evidence>
<dbReference type="InterPro" id="IPR044741">
    <property type="entry name" value="NsLTP-like"/>
</dbReference>
<dbReference type="PANTHER" id="PTHR33122:SF43">
    <property type="entry name" value="BIFUNCTIONAL INHIBITOR_PLANT LIPID TRANSFER PROTEIN_SEED STORAGE HELICAL DOMAIN-CONTAINING PROTEIN"/>
    <property type="match status" value="1"/>
</dbReference>
<dbReference type="Gene3D" id="1.10.110.10">
    <property type="entry name" value="Plant lipid-transfer and hydrophobic proteins"/>
    <property type="match status" value="1"/>
</dbReference>
<dbReference type="SUPFAM" id="SSF47699">
    <property type="entry name" value="Bifunctional inhibitor/lipid-transfer protein/seed storage 2S albumin"/>
    <property type="match status" value="1"/>
</dbReference>
<dbReference type="SMART" id="SM00499">
    <property type="entry name" value="AAI"/>
    <property type="match status" value="1"/>
</dbReference>
<keyword evidence="1" id="KW-0472">Membrane</keyword>
<name>A0AAD4SZB7_9MAGN</name>
<feature type="transmembrane region" description="Helical" evidence="1">
    <location>
        <begin position="12"/>
        <end position="31"/>
    </location>
</feature>
<sequence>MTKGGSKTRDFALGFAMVVAVLMIGIGVKGVTICNMDSSQLAECLPAISSGQTSPPPPTPGCCDVMKLADMHCLCTYKVILHAFGVDPELAMGVPKKCNLTAPPECNGA</sequence>
<evidence type="ECO:0000259" key="2">
    <source>
        <dbReference type="SMART" id="SM00499"/>
    </source>
</evidence>
<dbReference type="InterPro" id="IPR016140">
    <property type="entry name" value="Bifunc_inhib/LTP/seed_store"/>
</dbReference>
<keyword evidence="1" id="KW-1133">Transmembrane helix</keyword>
<dbReference type="InterPro" id="IPR036312">
    <property type="entry name" value="Bifun_inhib/LTP/seed_sf"/>
</dbReference>
<accession>A0AAD4SZB7</accession>
<dbReference type="Pfam" id="PF14368">
    <property type="entry name" value="LTP_2"/>
    <property type="match status" value="1"/>
</dbReference>
<keyword evidence="4" id="KW-1185">Reference proteome</keyword>
<dbReference type="EMBL" id="JAJJMB010007708">
    <property type="protein sequence ID" value="KAI3928045.1"/>
    <property type="molecule type" value="Genomic_DNA"/>
</dbReference>
<dbReference type="GO" id="GO:0009627">
    <property type="term" value="P:systemic acquired resistance"/>
    <property type="evidence" value="ECO:0007669"/>
    <property type="project" value="InterPro"/>
</dbReference>
<dbReference type="GO" id="GO:0005504">
    <property type="term" value="F:fatty acid binding"/>
    <property type="evidence" value="ECO:0007669"/>
    <property type="project" value="InterPro"/>
</dbReference>
<dbReference type="PANTHER" id="PTHR33122">
    <property type="entry name" value="LIPID BINDING PROTEIN-RELATED"/>
    <property type="match status" value="1"/>
</dbReference>
<evidence type="ECO:0000256" key="1">
    <source>
        <dbReference type="SAM" id="Phobius"/>
    </source>
</evidence>